<evidence type="ECO:0000256" key="1">
    <source>
        <dbReference type="SAM" id="MobiDB-lite"/>
    </source>
</evidence>
<dbReference type="AlphaFoldDB" id="A0A640KN64"/>
<organism evidence="2 3">
    <name type="scientific">Leishmania tarentolae</name>
    <name type="common">Sauroleishmania tarentolae</name>
    <dbReference type="NCBI Taxonomy" id="5689"/>
    <lineage>
        <taxon>Eukaryota</taxon>
        <taxon>Discoba</taxon>
        <taxon>Euglenozoa</taxon>
        <taxon>Kinetoplastea</taxon>
        <taxon>Metakinetoplastina</taxon>
        <taxon>Trypanosomatida</taxon>
        <taxon>Trypanosomatidae</taxon>
        <taxon>Leishmaniinae</taxon>
        <taxon>Leishmania</taxon>
        <taxon>lizard Leishmania</taxon>
    </lineage>
</organism>
<keyword evidence="3" id="KW-1185">Reference proteome</keyword>
<evidence type="ECO:0000313" key="3">
    <source>
        <dbReference type="Proteomes" id="UP000419144"/>
    </source>
</evidence>
<evidence type="ECO:0000313" key="2">
    <source>
        <dbReference type="EMBL" id="GET90464.1"/>
    </source>
</evidence>
<dbReference type="VEuPathDB" id="TriTrypDB:LtaPh_2918651"/>
<proteinExistence type="predicted"/>
<sequence>MRVGCGSSLAPAGARAQTHTRRRLHAVRSESLRARRRLALLAALLLRHRLADVRHHAAVGQGHVLQKRADVVVVAHGQHHGARVQTAPLLPALRGRLHGQLQQLRSQVLQHGRQVHGAGGANAAGVLTAAHHRADAAHREDQASLRGLGAALAGGLLGAARGSHGCNGFVGGGGKELKL</sequence>
<gene>
    <name evidence="2" type="ORF">LtaPh_2918651</name>
</gene>
<protein>
    <submittedName>
        <fullName evidence="2">Histone H2A, putative</fullName>
    </submittedName>
</protein>
<dbReference type="EMBL" id="BLBS01000041">
    <property type="protein sequence ID" value="GET90464.1"/>
    <property type="molecule type" value="Genomic_DNA"/>
</dbReference>
<feature type="region of interest" description="Disordered" evidence="1">
    <location>
        <begin position="1"/>
        <end position="22"/>
    </location>
</feature>
<dbReference type="Proteomes" id="UP000419144">
    <property type="component" value="Unassembled WGS sequence"/>
</dbReference>
<reference evidence="2" key="1">
    <citation type="submission" date="2019-11" db="EMBL/GenBank/DDBJ databases">
        <title>Leishmania tarentolae CDS.</title>
        <authorList>
            <person name="Goto Y."/>
            <person name="Yamagishi J."/>
        </authorList>
    </citation>
    <scope>NUCLEOTIDE SEQUENCE [LARGE SCALE GENOMIC DNA]</scope>
    <source>
        <strain evidence="2">Parrot Tar II</strain>
    </source>
</reference>
<comment type="caution">
    <text evidence="2">The sequence shown here is derived from an EMBL/GenBank/DDBJ whole genome shotgun (WGS) entry which is preliminary data.</text>
</comment>
<accession>A0A640KN64</accession>
<name>A0A640KN64_LEITA</name>